<organism evidence="8 9">
    <name type="scientific">Pterulicium gracile</name>
    <dbReference type="NCBI Taxonomy" id="1884261"/>
    <lineage>
        <taxon>Eukaryota</taxon>
        <taxon>Fungi</taxon>
        <taxon>Dikarya</taxon>
        <taxon>Basidiomycota</taxon>
        <taxon>Agaricomycotina</taxon>
        <taxon>Agaricomycetes</taxon>
        <taxon>Agaricomycetidae</taxon>
        <taxon>Agaricales</taxon>
        <taxon>Pleurotineae</taxon>
        <taxon>Pterulaceae</taxon>
        <taxon>Pterulicium</taxon>
    </lineage>
</organism>
<evidence type="ECO:0000256" key="2">
    <source>
        <dbReference type="ARBA" id="ARBA00022448"/>
    </source>
</evidence>
<dbReference type="EMBL" id="ML178829">
    <property type="protein sequence ID" value="TFL00243.1"/>
    <property type="molecule type" value="Genomic_DNA"/>
</dbReference>
<dbReference type="PROSITE" id="PS50850">
    <property type="entry name" value="MFS"/>
    <property type="match status" value="1"/>
</dbReference>
<dbReference type="OrthoDB" id="2962993at2759"/>
<gene>
    <name evidence="8" type="ORF">BDV98DRAFT_550101</name>
</gene>
<dbReference type="GO" id="GO:0016020">
    <property type="term" value="C:membrane"/>
    <property type="evidence" value="ECO:0007669"/>
    <property type="project" value="UniProtKB-SubCell"/>
</dbReference>
<evidence type="ECO:0000256" key="5">
    <source>
        <dbReference type="ARBA" id="ARBA00023136"/>
    </source>
</evidence>
<feature type="transmembrane region" description="Helical" evidence="6">
    <location>
        <begin position="143"/>
        <end position="166"/>
    </location>
</feature>
<feature type="transmembrane region" description="Helical" evidence="6">
    <location>
        <begin position="178"/>
        <end position="203"/>
    </location>
</feature>
<dbReference type="STRING" id="1884261.A0A5C3QDX1"/>
<evidence type="ECO:0000256" key="1">
    <source>
        <dbReference type="ARBA" id="ARBA00004141"/>
    </source>
</evidence>
<dbReference type="AlphaFoldDB" id="A0A5C3QDX1"/>
<evidence type="ECO:0000256" key="6">
    <source>
        <dbReference type="SAM" id="Phobius"/>
    </source>
</evidence>
<evidence type="ECO:0000313" key="8">
    <source>
        <dbReference type="EMBL" id="TFL00243.1"/>
    </source>
</evidence>
<feature type="transmembrane region" description="Helical" evidence="6">
    <location>
        <begin position="95"/>
        <end position="112"/>
    </location>
</feature>
<comment type="subcellular location">
    <subcellularLocation>
        <location evidence="1">Membrane</location>
        <topology evidence="1">Multi-pass membrane protein</topology>
    </subcellularLocation>
</comment>
<evidence type="ECO:0000313" key="9">
    <source>
        <dbReference type="Proteomes" id="UP000305067"/>
    </source>
</evidence>
<dbReference type="Proteomes" id="UP000305067">
    <property type="component" value="Unassembled WGS sequence"/>
</dbReference>
<dbReference type="Pfam" id="PF07690">
    <property type="entry name" value="MFS_1"/>
    <property type="match status" value="1"/>
</dbReference>
<reference evidence="8 9" key="1">
    <citation type="journal article" date="2019" name="Nat. Ecol. Evol.">
        <title>Megaphylogeny resolves global patterns of mushroom evolution.</title>
        <authorList>
            <person name="Varga T."/>
            <person name="Krizsan K."/>
            <person name="Foldi C."/>
            <person name="Dima B."/>
            <person name="Sanchez-Garcia M."/>
            <person name="Sanchez-Ramirez S."/>
            <person name="Szollosi G.J."/>
            <person name="Szarkandi J.G."/>
            <person name="Papp V."/>
            <person name="Albert L."/>
            <person name="Andreopoulos W."/>
            <person name="Angelini C."/>
            <person name="Antonin V."/>
            <person name="Barry K.W."/>
            <person name="Bougher N.L."/>
            <person name="Buchanan P."/>
            <person name="Buyck B."/>
            <person name="Bense V."/>
            <person name="Catcheside P."/>
            <person name="Chovatia M."/>
            <person name="Cooper J."/>
            <person name="Damon W."/>
            <person name="Desjardin D."/>
            <person name="Finy P."/>
            <person name="Geml J."/>
            <person name="Haridas S."/>
            <person name="Hughes K."/>
            <person name="Justo A."/>
            <person name="Karasinski D."/>
            <person name="Kautmanova I."/>
            <person name="Kiss B."/>
            <person name="Kocsube S."/>
            <person name="Kotiranta H."/>
            <person name="LaButti K.M."/>
            <person name="Lechner B.E."/>
            <person name="Liimatainen K."/>
            <person name="Lipzen A."/>
            <person name="Lukacs Z."/>
            <person name="Mihaltcheva S."/>
            <person name="Morgado L.N."/>
            <person name="Niskanen T."/>
            <person name="Noordeloos M.E."/>
            <person name="Ohm R.A."/>
            <person name="Ortiz-Santana B."/>
            <person name="Ovrebo C."/>
            <person name="Racz N."/>
            <person name="Riley R."/>
            <person name="Savchenko A."/>
            <person name="Shiryaev A."/>
            <person name="Soop K."/>
            <person name="Spirin V."/>
            <person name="Szebenyi C."/>
            <person name="Tomsovsky M."/>
            <person name="Tulloss R.E."/>
            <person name="Uehling J."/>
            <person name="Grigoriev I.V."/>
            <person name="Vagvolgyi C."/>
            <person name="Papp T."/>
            <person name="Martin F.M."/>
            <person name="Miettinen O."/>
            <person name="Hibbett D.S."/>
            <person name="Nagy L.G."/>
        </authorList>
    </citation>
    <scope>NUCLEOTIDE SEQUENCE [LARGE SCALE GENOMIC DNA]</scope>
    <source>
        <strain evidence="8 9">CBS 309.79</strain>
    </source>
</reference>
<proteinExistence type="predicted"/>
<accession>A0A5C3QDX1</accession>
<dbReference type="PANTHER" id="PTHR43791">
    <property type="entry name" value="PERMEASE-RELATED"/>
    <property type="match status" value="1"/>
</dbReference>
<sequence length="501" mass="55321">MAHHPVDTVVGIDEEKPSATSHIDDASAPNAYHDLYIDPVEEQRLRRKLDLYILPVFTVGYLLMFLDRSNIGNARAAGLVGDLRLHQYDFNAGTSLYYITYLACDIFSGLLVKRFGFILVPISVVLFGLVTLVQAWMTNRTGFYLARVALGMSESFLMPGISYLLTRYYRRGELTVRFGFFMVVAAGLAGAFGGLLAAGLLAVGKIGSLQGWRNIFLVEGIITMGIGIILLFIFPDDPERTKYLNERERELAIKRIYVDQPQIRETKEEIDRDLIRRGLLNINTVGAIWLYCCTNVTVQGLGVFLPSVLRVNYPGASNVRIQILTVPVYIVAMVVTLIITYLCVRLRTHWYFAALGGALAITGYGIWVGTGPDDAQLRYAACFLNMSSGFILGPVALGWAAANASPDTIRAMVGAVVTGFAGFGAVGGLWAYPANTAASGYRPGNIFNVSMGVSCILCSTGLMLYQRRENKRRDEGLRDYRLKKGGIEKLGNLHPSYRYIH</sequence>
<protein>
    <submittedName>
        <fullName evidence="8">Major facilitator superfamily domain-containing protein</fullName>
    </submittedName>
</protein>
<feature type="transmembrane region" description="Helical" evidence="6">
    <location>
        <begin position="286"/>
        <end position="309"/>
    </location>
</feature>
<dbReference type="InterPro" id="IPR020846">
    <property type="entry name" value="MFS_dom"/>
</dbReference>
<keyword evidence="9" id="KW-1185">Reference proteome</keyword>
<dbReference type="Gene3D" id="1.20.1250.20">
    <property type="entry name" value="MFS general substrate transporter like domains"/>
    <property type="match status" value="2"/>
</dbReference>
<feature type="transmembrane region" description="Helical" evidence="6">
    <location>
        <begin position="215"/>
        <end position="234"/>
    </location>
</feature>
<feature type="transmembrane region" description="Helical" evidence="6">
    <location>
        <begin position="49"/>
        <end position="66"/>
    </location>
</feature>
<feature type="transmembrane region" description="Helical" evidence="6">
    <location>
        <begin position="411"/>
        <end position="433"/>
    </location>
</feature>
<dbReference type="InterPro" id="IPR011701">
    <property type="entry name" value="MFS"/>
</dbReference>
<feature type="transmembrane region" description="Helical" evidence="6">
    <location>
        <begin position="350"/>
        <end position="370"/>
    </location>
</feature>
<feature type="transmembrane region" description="Helical" evidence="6">
    <location>
        <begin position="445"/>
        <end position="465"/>
    </location>
</feature>
<name>A0A5C3QDX1_9AGAR</name>
<dbReference type="InterPro" id="IPR036259">
    <property type="entry name" value="MFS_trans_sf"/>
</dbReference>
<evidence type="ECO:0000256" key="4">
    <source>
        <dbReference type="ARBA" id="ARBA00022989"/>
    </source>
</evidence>
<dbReference type="PANTHER" id="PTHR43791:SF48">
    <property type="entry name" value="TRANSPORTER, PUTATIVE (AFU_ORTHOLOGUE AFUA_4G01000)-RELATED"/>
    <property type="match status" value="1"/>
</dbReference>
<feature type="domain" description="Major facilitator superfamily (MFS) profile" evidence="7">
    <location>
        <begin position="53"/>
        <end position="469"/>
    </location>
</feature>
<keyword evidence="5 6" id="KW-0472">Membrane</keyword>
<evidence type="ECO:0000256" key="3">
    <source>
        <dbReference type="ARBA" id="ARBA00022692"/>
    </source>
</evidence>
<feature type="transmembrane region" description="Helical" evidence="6">
    <location>
        <begin position="321"/>
        <end position="343"/>
    </location>
</feature>
<dbReference type="SUPFAM" id="SSF103473">
    <property type="entry name" value="MFS general substrate transporter"/>
    <property type="match status" value="1"/>
</dbReference>
<feature type="transmembrane region" description="Helical" evidence="6">
    <location>
        <begin position="117"/>
        <end position="137"/>
    </location>
</feature>
<dbReference type="GO" id="GO:0022857">
    <property type="term" value="F:transmembrane transporter activity"/>
    <property type="evidence" value="ECO:0007669"/>
    <property type="project" value="InterPro"/>
</dbReference>
<evidence type="ECO:0000259" key="7">
    <source>
        <dbReference type="PROSITE" id="PS50850"/>
    </source>
</evidence>
<feature type="transmembrane region" description="Helical" evidence="6">
    <location>
        <begin position="376"/>
        <end position="399"/>
    </location>
</feature>
<keyword evidence="4 6" id="KW-1133">Transmembrane helix</keyword>
<keyword evidence="2" id="KW-0813">Transport</keyword>
<keyword evidence="3 6" id="KW-0812">Transmembrane</keyword>